<accession>A0A931DNP6</accession>
<comment type="caution">
    <text evidence="2">The sequence shown here is derived from an EMBL/GenBank/DDBJ whole genome shotgun (WGS) entry which is preliminary data.</text>
</comment>
<proteinExistence type="predicted"/>
<dbReference type="EMBL" id="JADOUA010000001">
    <property type="protein sequence ID" value="MBG6092962.1"/>
    <property type="molecule type" value="Genomic_DNA"/>
</dbReference>
<organism evidence="2 3">
    <name type="scientific">Actinomadura viridis</name>
    <dbReference type="NCBI Taxonomy" id="58110"/>
    <lineage>
        <taxon>Bacteria</taxon>
        <taxon>Bacillati</taxon>
        <taxon>Actinomycetota</taxon>
        <taxon>Actinomycetes</taxon>
        <taxon>Streptosporangiales</taxon>
        <taxon>Thermomonosporaceae</taxon>
        <taxon>Actinomadura</taxon>
    </lineage>
</organism>
<feature type="region of interest" description="Disordered" evidence="1">
    <location>
        <begin position="80"/>
        <end position="124"/>
    </location>
</feature>
<dbReference type="RefSeq" id="WP_197015078.1">
    <property type="nucleotide sequence ID" value="NZ_BAABES010000023.1"/>
</dbReference>
<evidence type="ECO:0000256" key="1">
    <source>
        <dbReference type="SAM" id="MobiDB-lite"/>
    </source>
</evidence>
<dbReference type="AlphaFoldDB" id="A0A931DNP6"/>
<sequence>MSAVASWAAAGIEPERVVAELRRRFPRVSAWRGESTGSWWAYTLDHAGRPHLLEADDPVQLGRLLADVRQAPQPEWVVSARNTDVARRAPTAPVPRLAAHTASRPRSMSGAPHYPRRPAPSRPVRPSWWRRALGALVVLE</sequence>
<dbReference type="Proteomes" id="UP000614047">
    <property type="component" value="Unassembled WGS sequence"/>
</dbReference>
<name>A0A931DNP6_9ACTN</name>
<keyword evidence="3" id="KW-1185">Reference proteome</keyword>
<gene>
    <name evidence="2" type="ORF">IW256_007075</name>
</gene>
<protein>
    <submittedName>
        <fullName evidence="2">Uncharacterized protein</fullName>
    </submittedName>
</protein>
<evidence type="ECO:0000313" key="3">
    <source>
        <dbReference type="Proteomes" id="UP000614047"/>
    </source>
</evidence>
<reference evidence="2" key="1">
    <citation type="submission" date="2020-11" db="EMBL/GenBank/DDBJ databases">
        <title>Sequencing the genomes of 1000 actinobacteria strains.</title>
        <authorList>
            <person name="Klenk H.-P."/>
        </authorList>
    </citation>
    <scope>NUCLEOTIDE SEQUENCE</scope>
    <source>
        <strain evidence="2">DSM 43175</strain>
    </source>
</reference>
<evidence type="ECO:0000313" key="2">
    <source>
        <dbReference type="EMBL" id="MBG6092962.1"/>
    </source>
</evidence>